<keyword evidence="5" id="KW-1185">Reference proteome</keyword>
<dbReference type="InterPro" id="IPR052754">
    <property type="entry name" value="NTPase_KAP_P-loop"/>
</dbReference>
<feature type="domain" description="KAP NTPase" evidence="3">
    <location>
        <begin position="27"/>
        <end position="304"/>
    </location>
</feature>
<proteinExistence type="predicted"/>
<evidence type="ECO:0000256" key="2">
    <source>
        <dbReference type="SAM" id="Phobius"/>
    </source>
</evidence>
<protein>
    <submittedName>
        <fullName evidence="4">P-loop NTPase fold protein</fullName>
    </submittedName>
</protein>
<name>A0ABV8HXN6_9ACTN</name>
<feature type="transmembrane region" description="Helical" evidence="2">
    <location>
        <begin position="143"/>
        <end position="171"/>
    </location>
</feature>
<dbReference type="RefSeq" id="WP_386436473.1">
    <property type="nucleotide sequence ID" value="NZ_JBHSBB010000030.1"/>
</dbReference>
<dbReference type="EMBL" id="JBHSBB010000030">
    <property type="protein sequence ID" value="MFC4035832.1"/>
    <property type="molecule type" value="Genomic_DNA"/>
</dbReference>
<reference evidence="5" key="1">
    <citation type="journal article" date="2019" name="Int. J. Syst. Evol. Microbiol.">
        <title>The Global Catalogue of Microorganisms (GCM) 10K type strain sequencing project: providing services to taxonomists for standard genome sequencing and annotation.</title>
        <authorList>
            <consortium name="The Broad Institute Genomics Platform"/>
            <consortium name="The Broad Institute Genome Sequencing Center for Infectious Disease"/>
            <person name="Wu L."/>
            <person name="Ma J."/>
        </authorList>
    </citation>
    <scope>NUCLEOTIDE SEQUENCE [LARGE SCALE GENOMIC DNA]</scope>
    <source>
        <strain evidence="5">CGMCC 4.7237</strain>
    </source>
</reference>
<keyword evidence="2" id="KW-0472">Membrane</keyword>
<feature type="transmembrane region" description="Helical" evidence="2">
    <location>
        <begin position="191"/>
        <end position="212"/>
    </location>
</feature>
<accession>A0ABV8HXN6</accession>
<gene>
    <name evidence="4" type="ORF">ACFO3J_30825</name>
</gene>
<organism evidence="4 5">
    <name type="scientific">Streptomyces polygonati</name>
    <dbReference type="NCBI Taxonomy" id="1617087"/>
    <lineage>
        <taxon>Bacteria</taxon>
        <taxon>Bacillati</taxon>
        <taxon>Actinomycetota</taxon>
        <taxon>Actinomycetes</taxon>
        <taxon>Kitasatosporales</taxon>
        <taxon>Streptomycetaceae</taxon>
        <taxon>Streptomyces</taxon>
    </lineage>
</organism>
<feature type="region of interest" description="Disordered" evidence="1">
    <location>
        <begin position="324"/>
        <end position="351"/>
    </location>
</feature>
<dbReference type="PANTHER" id="PTHR22674:SF6">
    <property type="entry name" value="NTPASE KAP FAMILY P-LOOP DOMAIN-CONTAINING PROTEIN 1"/>
    <property type="match status" value="1"/>
</dbReference>
<dbReference type="PANTHER" id="PTHR22674">
    <property type="entry name" value="NTPASE, KAP FAMILY P-LOOP DOMAIN-CONTAINING 1"/>
    <property type="match status" value="1"/>
</dbReference>
<dbReference type="Proteomes" id="UP001595765">
    <property type="component" value="Unassembled WGS sequence"/>
</dbReference>
<sequence>MGVKPRPWLIEDTAITKREQDRFDHESVAQELSEVVLAAEHPLAIGLLGPFGSGKSSVVRLLTEHLRVNPAWAVLQVSAEHHSGTARARAMLYGLIDAAHRQGLLTDEIRKSERACLEGARQRTVQRSTRDAGEPGKPEFERYAVAMGAGAAWIAAMFTMVWLLGVLAVFVGHRAGVGHSVDPWAWFAARGAAPVSTVIFSAAVVAGVIGAAKEGAQQVLRGYDITVTSPRPDSTDDLEQVFSRLIDHSKKRLVVAIDDIDRLTATEVLEALTTIRSLLLAGTHCKRKPVFVISCDEDVIREAIMGVRPGLARRAPDDLLATHDAQETRGDALTVPSESRDDELTGAQRKATEEAAQEYLNKLFTVRLTLPAHLDHDLRVYAEHLLLNPSPHPVVDRLGDRGRVQDVIEILVHPQVRDPRHAIRLLNAFLNDYHLASRREIPSASRPPRIAPGEVTGYPLELARLVVLRHDYRELYDRIAAEHDLLPLLDEGLLGSSSALDNPLLKNYLAPGGERRRMDTARWPGLSYLRATAARTRGRRPPQLGALFTLGSTPASRQLGSETATAIRTELIQRDSDALIEHLTDHTQRERVLRAVKDSISEVRRGLDLDNALAAAMLAVGQLPDLAAHLVAPIDDTGRALLALTDQIARRRSDMTTPLASHHLVPLLAITEPSHHPELLDGLTQRPAEEPEQRAWAVALLSLPSGSGEALALAPSIASYFGDLVRSGTEDDLKSWLASENHHDAWPPEAYGALLGMSARHGDTAAMSQASALTLQDDHQHNWQRPILEGLAVNWDNAPLEIARARVALLSHPRFPNDGWGPALGDADQAGTTLAGQLAQNIAQFLTDDDEVESSVEASNLLKLWLPHVGAEPSAEADRSVSSVIAEAVAQSAITAPELMAVAERILADLPHADAADCVTSIAGELAGDTVPAQVVNATYSALLAFLQRCDGIDSGAMATAAQACLNALLTSVDKETPTGSVSRMGLPAVLATNRGMVTRQSIVTRLVQALPTPLAGNAPAPGLAGELLGSLHTIFRDEEARAEHLPGVLNQLQSSINQGYAVIPADFAARYADQSAVNGPWLNHIAGQWNSLTIDARDQTMRGSTRPEARDVLGSRFLEHLLVGSDESWEWAPNLWPIAAPEIQANLLAEARGRCPALAEQAAQADAGVLTSALLRAGDDLDALLKLIEGNPLSSEAITDYLENTIAGDGWEEEQITAAIRASSDQSALWEICLEAAATDRQAARRGAVILSALAGRDPDSAPIDLVDKLAPVLLVSDSETVEVLGSSIAPLPKKTKQELSKRMCPTGSSSEQRRHRTIFRRASGLS</sequence>
<evidence type="ECO:0000313" key="5">
    <source>
        <dbReference type="Proteomes" id="UP001595765"/>
    </source>
</evidence>
<evidence type="ECO:0000313" key="4">
    <source>
        <dbReference type="EMBL" id="MFC4035832.1"/>
    </source>
</evidence>
<keyword evidence="2" id="KW-0812">Transmembrane</keyword>
<dbReference type="InterPro" id="IPR011646">
    <property type="entry name" value="KAP_P-loop"/>
</dbReference>
<evidence type="ECO:0000256" key="1">
    <source>
        <dbReference type="SAM" id="MobiDB-lite"/>
    </source>
</evidence>
<comment type="caution">
    <text evidence="4">The sequence shown here is derived from an EMBL/GenBank/DDBJ whole genome shotgun (WGS) entry which is preliminary data.</text>
</comment>
<dbReference type="InterPro" id="IPR027417">
    <property type="entry name" value="P-loop_NTPase"/>
</dbReference>
<keyword evidence="2" id="KW-1133">Transmembrane helix</keyword>
<dbReference type="SUPFAM" id="SSF52540">
    <property type="entry name" value="P-loop containing nucleoside triphosphate hydrolases"/>
    <property type="match status" value="1"/>
</dbReference>
<dbReference type="Pfam" id="PF07693">
    <property type="entry name" value="KAP_NTPase"/>
    <property type="match status" value="1"/>
</dbReference>
<evidence type="ECO:0000259" key="3">
    <source>
        <dbReference type="Pfam" id="PF07693"/>
    </source>
</evidence>
<feature type="region of interest" description="Disordered" evidence="1">
    <location>
        <begin position="1296"/>
        <end position="1317"/>
    </location>
</feature>